<accession>A0A915KUJ8</accession>
<keyword evidence="2" id="KW-1185">Reference proteome</keyword>
<reference evidence="3" key="1">
    <citation type="submission" date="2022-11" db="UniProtKB">
        <authorList>
            <consortium name="WormBaseParasite"/>
        </authorList>
    </citation>
    <scope>IDENTIFICATION</scope>
</reference>
<organism evidence="2 3">
    <name type="scientific">Romanomermis culicivorax</name>
    <name type="common">Nematode worm</name>
    <dbReference type="NCBI Taxonomy" id="13658"/>
    <lineage>
        <taxon>Eukaryota</taxon>
        <taxon>Metazoa</taxon>
        <taxon>Ecdysozoa</taxon>
        <taxon>Nematoda</taxon>
        <taxon>Enoplea</taxon>
        <taxon>Dorylaimia</taxon>
        <taxon>Mermithida</taxon>
        <taxon>Mermithoidea</taxon>
        <taxon>Mermithidae</taxon>
        <taxon>Romanomermis</taxon>
    </lineage>
</organism>
<feature type="region of interest" description="Disordered" evidence="1">
    <location>
        <begin position="64"/>
        <end position="90"/>
    </location>
</feature>
<dbReference type="Proteomes" id="UP000887565">
    <property type="component" value="Unplaced"/>
</dbReference>
<dbReference type="WBParaSite" id="nRc.2.0.1.t42601-RA">
    <property type="protein sequence ID" value="nRc.2.0.1.t42601-RA"/>
    <property type="gene ID" value="nRc.2.0.1.g42601"/>
</dbReference>
<proteinExistence type="predicted"/>
<sequence>MKKEYSIFISTHRSLTTYKLSCSDADTLFKDNSFAFGSNTISIMAKARKRSKFSDIKRLADHMVSQTEKTSSYSNSSKKSHKMSSLRMVG</sequence>
<evidence type="ECO:0000313" key="3">
    <source>
        <dbReference type="WBParaSite" id="nRc.2.0.1.t42601-RA"/>
    </source>
</evidence>
<evidence type="ECO:0000256" key="1">
    <source>
        <dbReference type="SAM" id="MobiDB-lite"/>
    </source>
</evidence>
<dbReference type="AlphaFoldDB" id="A0A915KUJ8"/>
<protein>
    <submittedName>
        <fullName evidence="3">Uncharacterized protein</fullName>
    </submittedName>
</protein>
<name>A0A915KUJ8_ROMCU</name>
<evidence type="ECO:0000313" key="2">
    <source>
        <dbReference type="Proteomes" id="UP000887565"/>
    </source>
</evidence>